<evidence type="ECO:0000313" key="2">
    <source>
        <dbReference type="EMBL" id="CAD6449123.1"/>
    </source>
</evidence>
<reference evidence="2" key="1">
    <citation type="submission" date="2020-10" db="EMBL/GenBank/DDBJ databases">
        <authorList>
            <person name="Kusch S."/>
        </authorList>
    </citation>
    <scope>NUCLEOTIDE SEQUENCE</scope>
    <source>
        <strain evidence="2">SwB9</strain>
    </source>
</reference>
<feature type="domain" description="Azaphilone pigments biosynthesis cluster protein L N-terminal" evidence="1">
    <location>
        <begin position="2"/>
        <end position="136"/>
    </location>
</feature>
<evidence type="ECO:0000313" key="3">
    <source>
        <dbReference type="Proteomes" id="UP000624404"/>
    </source>
</evidence>
<organism evidence="2 3">
    <name type="scientific">Sclerotinia trifoliorum</name>
    <dbReference type="NCBI Taxonomy" id="28548"/>
    <lineage>
        <taxon>Eukaryota</taxon>
        <taxon>Fungi</taxon>
        <taxon>Dikarya</taxon>
        <taxon>Ascomycota</taxon>
        <taxon>Pezizomycotina</taxon>
        <taxon>Leotiomycetes</taxon>
        <taxon>Helotiales</taxon>
        <taxon>Sclerotiniaceae</taxon>
        <taxon>Sclerotinia</taxon>
    </lineage>
</organism>
<dbReference type="PANTHER" id="PTHR36167:SF3">
    <property type="entry name" value="C2H2 FINGER DOMAIN TRANSCRIPTION FACTOR (EUROFUNG)-RELATED"/>
    <property type="match status" value="1"/>
</dbReference>
<keyword evidence="3" id="KW-1185">Reference proteome</keyword>
<accession>A0A8H2W2C2</accession>
<dbReference type="PANTHER" id="PTHR36167">
    <property type="entry name" value="C2H2 FINGER DOMAIN TRANSCRIPTION FACTOR (EUROFUNG)-RELATED"/>
    <property type="match status" value="1"/>
</dbReference>
<comment type="caution">
    <text evidence="2">The sequence shown here is derived from an EMBL/GenBank/DDBJ whole genome shotgun (WGS) entry which is preliminary data.</text>
</comment>
<dbReference type="InterPro" id="IPR039327">
    <property type="entry name" value="CON7-like"/>
</dbReference>
<dbReference type="Proteomes" id="UP000624404">
    <property type="component" value="Unassembled WGS sequence"/>
</dbReference>
<dbReference type="InterPro" id="IPR031348">
    <property type="entry name" value="PigL_N"/>
</dbReference>
<dbReference type="AlphaFoldDB" id="A0A8H2W2C2"/>
<protein>
    <submittedName>
        <fullName evidence="2">97b9e420-7938-4c8b-b566-2824404605bd</fullName>
    </submittedName>
</protein>
<dbReference type="GO" id="GO:0006355">
    <property type="term" value="P:regulation of DNA-templated transcription"/>
    <property type="evidence" value="ECO:0007669"/>
    <property type="project" value="InterPro"/>
</dbReference>
<dbReference type="OrthoDB" id="194358at2759"/>
<dbReference type="Pfam" id="PF17111">
    <property type="entry name" value="PigL_N"/>
    <property type="match status" value="1"/>
</dbReference>
<evidence type="ECO:0000259" key="1">
    <source>
        <dbReference type="Pfam" id="PF17111"/>
    </source>
</evidence>
<name>A0A8H2W2C2_9HELO</name>
<proteinExistence type="predicted"/>
<dbReference type="EMBL" id="CAJHIA010000033">
    <property type="protein sequence ID" value="CAD6449123.1"/>
    <property type="molecule type" value="Genomic_DNA"/>
</dbReference>
<gene>
    <name evidence="2" type="ORF">SCLTRI_LOCUS8914</name>
</gene>
<sequence>MAEALGVASSMAGLISLADTVVQRGYKYIRDVKDAEKSVHSLIEEVNSLAGVLHSLNNVVQELEAADSTSHSCSRIQHINSCQTTLENIVNELDNATPEVKSISQRLKWPFKKGTIAELLKEVQNHKNTMTIAMSARQILVCFN</sequence>